<dbReference type="AlphaFoldDB" id="E3KKG3"/>
<organism evidence="2 3">
    <name type="scientific">Puccinia graminis f. sp. tritici (strain CRL 75-36-700-3 / race SCCL)</name>
    <name type="common">Black stem rust fungus</name>
    <dbReference type="NCBI Taxonomy" id="418459"/>
    <lineage>
        <taxon>Eukaryota</taxon>
        <taxon>Fungi</taxon>
        <taxon>Dikarya</taxon>
        <taxon>Basidiomycota</taxon>
        <taxon>Pucciniomycotina</taxon>
        <taxon>Pucciniomycetes</taxon>
        <taxon>Pucciniales</taxon>
        <taxon>Pucciniaceae</taxon>
        <taxon>Puccinia</taxon>
    </lineage>
</organism>
<dbReference type="InParanoid" id="E3KKG3"/>
<evidence type="ECO:0000313" key="2">
    <source>
        <dbReference type="EMBL" id="EFP84788.1"/>
    </source>
</evidence>
<feature type="region of interest" description="Disordered" evidence="1">
    <location>
        <begin position="102"/>
        <end position="132"/>
    </location>
</feature>
<dbReference type="OrthoDB" id="2511548at2759"/>
<reference evidence="3" key="2">
    <citation type="journal article" date="2011" name="Proc. Natl. Acad. Sci. U.S.A.">
        <title>Obligate biotrophy features unraveled by the genomic analysis of rust fungi.</title>
        <authorList>
            <person name="Duplessis S."/>
            <person name="Cuomo C.A."/>
            <person name="Lin Y.-C."/>
            <person name="Aerts A."/>
            <person name="Tisserant E."/>
            <person name="Veneault-Fourrey C."/>
            <person name="Joly D.L."/>
            <person name="Hacquard S."/>
            <person name="Amselem J."/>
            <person name="Cantarel B.L."/>
            <person name="Chiu R."/>
            <person name="Coutinho P.M."/>
            <person name="Feau N."/>
            <person name="Field M."/>
            <person name="Frey P."/>
            <person name="Gelhaye E."/>
            <person name="Goldberg J."/>
            <person name="Grabherr M.G."/>
            <person name="Kodira C.D."/>
            <person name="Kohler A."/>
            <person name="Kuees U."/>
            <person name="Lindquist E.A."/>
            <person name="Lucas S.M."/>
            <person name="Mago R."/>
            <person name="Mauceli E."/>
            <person name="Morin E."/>
            <person name="Murat C."/>
            <person name="Pangilinan J.L."/>
            <person name="Park R."/>
            <person name="Pearson M."/>
            <person name="Quesneville H."/>
            <person name="Rouhier N."/>
            <person name="Sakthikumar S."/>
            <person name="Salamov A.A."/>
            <person name="Schmutz J."/>
            <person name="Selles B."/>
            <person name="Shapiro H."/>
            <person name="Tanguay P."/>
            <person name="Tuskan G.A."/>
            <person name="Henrissat B."/>
            <person name="Van de Peer Y."/>
            <person name="Rouze P."/>
            <person name="Ellis J.G."/>
            <person name="Dodds P.N."/>
            <person name="Schein J.E."/>
            <person name="Zhong S."/>
            <person name="Hamelin R.C."/>
            <person name="Grigoriev I.V."/>
            <person name="Szabo L.J."/>
            <person name="Martin F."/>
        </authorList>
    </citation>
    <scope>NUCLEOTIDE SEQUENCE [LARGE SCALE GENOMIC DNA]</scope>
    <source>
        <strain evidence="3">CRL 75-36-700-3 / race SCCL</strain>
    </source>
</reference>
<gene>
    <name evidence="2" type="ORF">PGTG_10259</name>
</gene>
<dbReference type="EMBL" id="DS178292">
    <property type="protein sequence ID" value="EFP84788.1"/>
    <property type="molecule type" value="Genomic_DNA"/>
</dbReference>
<protein>
    <submittedName>
        <fullName evidence="2">Uncharacterized protein</fullName>
    </submittedName>
</protein>
<feature type="compositionally biased region" description="Basic residues" evidence="1">
    <location>
        <begin position="114"/>
        <end position="123"/>
    </location>
</feature>
<name>E3KKG3_PUCGT</name>
<proteinExistence type="predicted"/>
<evidence type="ECO:0000256" key="1">
    <source>
        <dbReference type="SAM" id="MobiDB-lite"/>
    </source>
</evidence>
<reference key="1">
    <citation type="submission" date="2007-01" db="EMBL/GenBank/DDBJ databases">
        <title>The Genome Sequence of Puccinia graminis f. sp. tritici Strain CRL 75-36-700-3.</title>
        <authorList>
            <consortium name="The Broad Institute Genome Sequencing Platform"/>
            <person name="Birren B."/>
            <person name="Lander E."/>
            <person name="Galagan J."/>
            <person name="Nusbaum C."/>
            <person name="Devon K."/>
            <person name="Cuomo C."/>
            <person name="Jaffe D."/>
            <person name="Butler J."/>
            <person name="Alvarez P."/>
            <person name="Gnerre S."/>
            <person name="Grabherr M."/>
            <person name="Mauceli E."/>
            <person name="Brockman W."/>
            <person name="Young S."/>
            <person name="LaButti K."/>
            <person name="Sykes S."/>
            <person name="DeCaprio D."/>
            <person name="Crawford M."/>
            <person name="Koehrsen M."/>
            <person name="Engels R."/>
            <person name="Montgomery P."/>
            <person name="Pearson M."/>
            <person name="Howarth C."/>
            <person name="Larson L."/>
            <person name="White J."/>
            <person name="Zeng Q."/>
            <person name="Kodira C."/>
            <person name="Yandava C."/>
            <person name="Alvarado L."/>
            <person name="O'Leary S."/>
            <person name="Szabo L."/>
            <person name="Dean R."/>
            <person name="Schein J."/>
        </authorList>
    </citation>
    <scope>NUCLEOTIDE SEQUENCE</scope>
    <source>
        <strain>CRL 75-36-700-3</strain>
    </source>
</reference>
<dbReference type="STRING" id="418459.E3KKG3"/>
<dbReference type="HOGENOM" id="CLU_1283807_0_0_1"/>
<keyword evidence="3" id="KW-1185">Reference proteome</keyword>
<dbReference type="RefSeq" id="XP_003329207.1">
    <property type="nucleotide sequence ID" value="XM_003329159.1"/>
</dbReference>
<sequence>MRIIIPFCQIYNYIAKKRRTVRARAATQHPVLRRLAGGKDFLLEGPGGNPPARRGCTASPTRRIPSWPATTLTARRIPSWAGEVVPSTQTPFSFLTLKQTNRTTHQPGDLSPAKKAKKVKKGKGAMLGPERAVDAGPSSWTFVALEEAEEISDPSTVPDPSLSALAVLASPQISLDATTDLVVRKRHRPDNDPSSDLTGIPKRPWIIFESVGALDTHC</sequence>
<dbReference type="KEGG" id="pgr:PGTG_10259"/>
<accession>E3KKG3</accession>
<dbReference type="Proteomes" id="UP000008783">
    <property type="component" value="Unassembled WGS sequence"/>
</dbReference>
<evidence type="ECO:0000313" key="3">
    <source>
        <dbReference type="Proteomes" id="UP000008783"/>
    </source>
</evidence>
<dbReference type="GeneID" id="10526761"/>
<dbReference type="VEuPathDB" id="FungiDB:PGTG_10259"/>